<feature type="region of interest" description="Disordered" evidence="8">
    <location>
        <begin position="329"/>
        <end position="362"/>
    </location>
</feature>
<gene>
    <name evidence="10" type="ORF">JR050_11475</name>
</gene>
<feature type="domain" description="ABC transporter" evidence="9">
    <location>
        <begin position="9"/>
        <end position="260"/>
    </location>
</feature>
<dbReference type="PROSITE" id="PS50893">
    <property type="entry name" value="ABC_TRANSPORTER_2"/>
    <property type="match status" value="1"/>
</dbReference>
<dbReference type="PROSITE" id="PS00211">
    <property type="entry name" value="ABC_TRANSPORTER_1"/>
    <property type="match status" value="1"/>
</dbReference>
<keyword evidence="3" id="KW-0813">Transport</keyword>
<dbReference type="SUPFAM" id="SSF52540">
    <property type="entry name" value="P-loop containing nucleoside triphosphate hydrolases"/>
    <property type="match status" value="1"/>
</dbReference>
<dbReference type="CDD" id="cd03257">
    <property type="entry name" value="ABC_NikE_OppD_transporters"/>
    <property type="match status" value="1"/>
</dbReference>
<dbReference type="InterPro" id="IPR013563">
    <property type="entry name" value="Oligopep_ABC_C"/>
</dbReference>
<dbReference type="Pfam" id="PF00005">
    <property type="entry name" value="ABC_tran"/>
    <property type="match status" value="1"/>
</dbReference>
<accession>A0ABS2DIF8</accession>
<dbReference type="GO" id="GO:0005524">
    <property type="term" value="F:ATP binding"/>
    <property type="evidence" value="ECO:0007669"/>
    <property type="project" value="UniProtKB-KW"/>
</dbReference>
<evidence type="ECO:0000313" key="10">
    <source>
        <dbReference type="EMBL" id="MBM6618279.1"/>
    </source>
</evidence>
<protein>
    <submittedName>
        <fullName evidence="10">ABC transporter ATP-binding protein</fullName>
    </submittedName>
</protein>
<comment type="caution">
    <text evidence="10">The sequence shown here is derived from an EMBL/GenBank/DDBJ whole genome shotgun (WGS) entry which is preliminary data.</text>
</comment>
<comment type="subcellular location">
    <subcellularLocation>
        <location evidence="1">Cell membrane</location>
        <topology evidence="1">Peripheral membrane protein</topology>
    </subcellularLocation>
</comment>
<evidence type="ECO:0000256" key="5">
    <source>
        <dbReference type="ARBA" id="ARBA00022741"/>
    </source>
</evidence>
<proteinExistence type="inferred from homology"/>
<reference evidence="10 11" key="1">
    <citation type="submission" date="2021-02" db="EMBL/GenBank/DDBJ databases">
        <title>Bacillus sp. RD4P76, an endophyte from a halophyte.</title>
        <authorList>
            <person name="Sun J.-Q."/>
        </authorList>
    </citation>
    <scope>NUCLEOTIDE SEQUENCE [LARGE SCALE GENOMIC DNA]</scope>
    <source>
        <strain evidence="10 11">RD4P76</strain>
    </source>
</reference>
<dbReference type="Gene3D" id="3.40.50.300">
    <property type="entry name" value="P-loop containing nucleotide triphosphate hydrolases"/>
    <property type="match status" value="1"/>
</dbReference>
<name>A0ABS2DIF8_9BACI</name>
<dbReference type="InterPro" id="IPR003593">
    <property type="entry name" value="AAA+_ATPase"/>
</dbReference>
<evidence type="ECO:0000256" key="1">
    <source>
        <dbReference type="ARBA" id="ARBA00004202"/>
    </source>
</evidence>
<organism evidence="10 11">
    <name type="scientific">Bacillus suaedaesalsae</name>
    <dbReference type="NCBI Taxonomy" id="2810349"/>
    <lineage>
        <taxon>Bacteria</taxon>
        <taxon>Bacillati</taxon>
        <taxon>Bacillota</taxon>
        <taxon>Bacilli</taxon>
        <taxon>Bacillales</taxon>
        <taxon>Bacillaceae</taxon>
        <taxon>Bacillus</taxon>
    </lineage>
</organism>
<keyword evidence="7" id="KW-0472">Membrane</keyword>
<dbReference type="InterPro" id="IPR017871">
    <property type="entry name" value="ABC_transporter-like_CS"/>
</dbReference>
<dbReference type="NCBIfam" id="TIGR01727">
    <property type="entry name" value="oligo_HPY"/>
    <property type="match status" value="1"/>
</dbReference>
<evidence type="ECO:0000256" key="7">
    <source>
        <dbReference type="ARBA" id="ARBA00023136"/>
    </source>
</evidence>
<evidence type="ECO:0000256" key="2">
    <source>
        <dbReference type="ARBA" id="ARBA00005417"/>
    </source>
</evidence>
<dbReference type="InterPro" id="IPR050388">
    <property type="entry name" value="ABC_Ni/Peptide_Import"/>
</dbReference>
<keyword evidence="4" id="KW-1003">Cell membrane</keyword>
<dbReference type="SMART" id="SM00382">
    <property type="entry name" value="AAA"/>
    <property type="match status" value="1"/>
</dbReference>
<dbReference type="PANTHER" id="PTHR43297">
    <property type="entry name" value="OLIGOPEPTIDE TRANSPORT ATP-BINDING PROTEIN APPD"/>
    <property type="match status" value="1"/>
</dbReference>
<evidence type="ECO:0000256" key="8">
    <source>
        <dbReference type="SAM" id="MobiDB-lite"/>
    </source>
</evidence>
<evidence type="ECO:0000259" key="9">
    <source>
        <dbReference type="PROSITE" id="PS50893"/>
    </source>
</evidence>
<evidence type="ECO:0000256" key="3">
    <source>
        <dbReference type="ARBA" id="ARBA00022448"/>
    </source>
</evidence>
<dbReference type="Proteomes" id="UP001518925">
    <property type="component" value="Unassembled WGS sequence"/>
</dbReference>
<dbReference type="InterPro" id="IPR027417">
    <property type="entry name" value="P-loop_NTPase"/>
</dbReference>
<comment type="similarity">
    <text evidence="2">Belongs to the ABC transporter superfamily.</text>
</comment>
<keyword evidence="11" id="KW-1185">Reference proteome</keyword>
<dbReference type="PANTHER" id="PTHR43297:SF2">
    <property type="entry name" value="DIPEPTIDE TRANSPORT ATP-BINDING PROTEIN DPPD"/>
    <property type="match status" value="1"/>
</dbReference>
<keyword evidence="5" id="KW-0547">Nucleotide-binding</keyword>
<dbReference type="EMBL" id="JAFELM010000030">
    <property type="protein sequence ID" value="MBM6618279.1"/>
    <property type="molecule type" value="Genomic_DNA"/>
</dbReference>
<dbReference type="Pfam" id="PF08352">
    <property type="entry name" value="oligo_HPY"/>
    <property type="match status" value="1"/>
</dbReference>
<sequence>MTEMTEKILEVKDLHISFETYAGEVKAVRGVNFDLYKGETLAIVGESGSGKSVTSKSIMKLIPTPPGKYKNGEILFDGKDIAKLSEKQMQGIRGSDISMIFQDPMTSLNPTMKVGNQIMEGIIKHQKVSRAAAKERALELLRLVGIPQPEVRLEQYPHQFSGGMRQRVVIAIALACNPKILIADEPTTALDVTIQAQILELMKDLQKKTDTSIIFITHDLGVVANMADRVAVMYGGKIVEIGKAEEIFYNPQHPYTWGLLSSMPSLESGDSDLYAIPGSPPDLLNPPKGDAFAARNEFAMQIDLEQEPPMFKVSDTHYAATWLLHPDAPKVEPPATVQRMKESRSIGAGKSSVGVKEGAKNE</sequence>
<evidence type="ECO:0000313" key="11">
    <source>
        <dbReference type="Proteomes" id="UP001518925"/>
    </source>
</evidence>
<dbReference type="InterPro" id="IPR003439">
    <property type="entry name" value="ABC_transporter-like_ATP-bd"/>
</dbReference>
<evidence type="ECO:0000256" key="6">
    <source>
        <dbReference type="ARBA" id="ARBA00022840"/>
    </source>
</evidence>
<keyword evidence="6 10" id="KW-0067">ATP-binding</keyword>
<evidence type="ECO:0000256" key="4">
    <source>
        <dbReference type="ARBA" id="ARBA00022475"/>
    </source>
</evidence>